<comment type="caution">
    <text evidence="2">The sequence shown here is derived from an EMBL/GenBank/DDBJ whole genome shotgun (WGS) entry which is preliminary data.</text>
</comment>
<feature type="compositionally biased region" description="Acidic residues" evidence="1">
    <location>
        <begin position="200"/>
        <end position="213"/>
    </location>
</feature>
<evidence type="ECO:0000313" key="2">
    <source>
        <dbReference type="EMBL" id="EJW78710.1"/>
    </source>
</evidence>
<evidence type="ECO:0000313" key="3">
    <source>
        <dbReference type="Proteomes" id="UP000004810"/>
    </source>
</evidence>
<feature type="compositionally biased region" description="Polar residues" evidence="1">
    <location>
        <begin position="70"/>
        <end position="82"/>
    </location>
</feature>
<feature type="compositionally biased region" description="Basic and acidic residues" evidence="1">
    <location>
        <begin position="45"/>
        <end position="56"/>
    </location>
</feature>
<sequence length="213" mass="23346">MIVSDLFQLYYDDRERREVSSGGSGGEIDEVESRNRREGRKSKKMRFDRNDFELSAKQKTKVKSREFIQSDESSSDENANKPSKSRLSDNSDDAAGSPELVKTAESDSSAAEDAIRRTDSDDDSDNEQSKTKHRVANNSDQSSAESSTEDRARSPSDSDDNGVEKRPVKATKRKRIVSSDEDSSENNGIAESNAGVGDSGVDEDAGFAIADDD</sequence>
<accession>J9AVY9</accession>
<gene>
    <name evidence="2" type="ORF">WUBG_10382</name>
</gene>
<reference evidence="3" key="1">
    <citation type="submission" date="2012-08" db="EMBL/GenBank/DDBJ databases">
        <title>The Genome Sequence of Wuchereria bancrofti.</title>
        <authorList>
            <person name="Nutman T.B."/>
            <person name="Fink D.L."/>
            <person name="Russ C."/>
            <person name="Young S."/>
            <person name="Zeng Q."/>
            <person name="Koehrsen M."/>
            <person name="Alvarado L."/>
            <person name="Berlin A."/>
            <person name="Chapman S.B."/>
            <person name="Chen Z."/>
            <person name="Freedman E."/>
            <person name="Gellesch M."/>
            <person name="Goldberg J."/>
            <person name="Griggs A."/>
            <person name="Gujja S."/>
            <person name="Heilman E.R."/>
            <person name="Heiman D."/>
            <person name="Hepburn T."/>
            <person name="Howarth C."/>
            <person name="Jen D."/>
            <person name="Larson L."/>
            <person name="Lewis B."/>
            <person name="Mehta T."/>
            <person name="Park D."/>
            <person name="Pearson M."/>
            <person name="Roberts A."/>
            <person name="Saif S."/>
            <person name="Shea T."/>
            <person name="Shenoy N."/>
            <person name="Sisk P."/>
            <person name="Stolte C."/>
            <person name="Sykes S."/>
            <person name="Walk T."/>
            <person name="White J."/>
            <person name="Yandava C."/>
            <person name="Haas B."/>
            <person name="Henn M.R."/>
            <person name="Nusbaum C."/>
            <person name="Birren B."/>
        </authorList>
    </citation>
    <scope>NUCLEOTIDE SEQUENCE [LARGE SCALE GENOMIC DNA]</scope>
    <source>
        <strain evidence="3">NA</strain>
    </source>
</reference>
<dbReference type="AlphaFoldDB" id="J9AVY9"/>
<protein>
    <submittedName>
        <fullName evidence="2">Uncharacterized protein</fullName>
    </submittedName>
</protein>
<organism evidence="2 3">
    <name type="scientific">Wuchereria bancrofti</name>
    <dbReference type="NCBI Taxonomy" id="6293"/>
    <lineage>
        <taxon>Eukaryota</taxon>
        <taxon>Metazoa</taxon>
        <taxon>Ecdysozoa</taxon>
        <taxon>Nematoda</taxon>
        <taxon>Chromadorea</taxon>
        <taxon>Rhabditida</taxon>
        <taxon>Spirurina</taxon>
        <taxon>Spiruromorpha</taxon>
        <taxon>Filarioidea</taxon>
        <taxon>Onchocercidae</taxon>
        <taxon>Wuchereria</taxon>
    </lineage>
</organism>
<feature type="compositionally biased region" description="Basic and acidic residues" evidence="1">
    <location>
        <begin position="148"/>
        <end position="167"/>
    </location>
</feature>
<evidence type="ECO:0000256" key="1">
    <source>
        <dbReference type="SAM" id="MobiDB-lite"/>
    </source>
</evidence>
<dbReference type="Proteomes" id="UP000004810">
    <property type="component" value="Unassembled WGS sequence"/>
</dbReference>
<feature type="region of interest" description="Disordered" evidence="1">
    <location>
        <begin position="13"/>
        <end position="213"/>
    </location>
</feature>
<dbReference type="EMBL" id="ADBV01006259">
    <property type="protein sequence ID" value="EJW78710.1"/>
    <property type="molecule type" value="Genomic_DNA"/>
</dbReference>
<feature type="compositionally biased region" description="Polar residues" evidence="1">
    <location>
        <begin position="136"/>
        <end position="146"/>
    </location>
</feature>
<name>J9AVY9_WUCBA</name>
<proteinExistence type="predicted"/>